<evidence type="ECO:0000313" key="6">
    <source>
        <dbReference type="EMBL" id="CDZ24533.1"/>
    </source>
</evidence>
<evidence type="ECO:0000313" key="7">
    <source>
        <dbReference type="Proteomes" id="UP000032431"/>
    </source>
</evidence>
<dbReference type="InterPro" id="IPR003593">
    <property type="entry name" value="AAA+_ATPase"/>
</dbReference>
<dbReference type="KEGG" id="ccel:CCDG5_1419"/>
<feature type="domain" description="ABC transporter" evidence="5">
    <location>
        <begin position="2"/>
        <end position="219"/>
    </location>
</feature>
<dbReference type="STRING" id="29343.CCDG5_1419"/>
<dbReference type="InterPro" id="IPR017871">
    <property type="entry name" value="ABC_transporter-like_CS"/>
</dbReference>
<evidence type="ECO:0000259" key="5">
    <source>
        <dbReference type="PROSITE" id="PS50893"/>
    </source>
</evidence>
<keyword evidence="3" id="KW-0547">Nucleotide-binding</keyword>
<dbReference type="GO" id="GO:0016887">
    <property type="term" value="F:ATP hydrolysis activity"/>
    <property type="evidence" value="ECO:0007669"/>
    <property type="project" value="InterPro"/>
</dbReference>
<dbReference type="Proteomes" id="UP000032431">
    <property type="component" value="Chromosome I"/>
</dbReference>
<dbReference type="PANTHER" id="PTHR42734:SF17">
    <property type="entry name" value="METAL TRANSPORT SYSTEM ATP-BINDING PROTEIN TM_0124-RELATED"/>
    <property type="match status" value="1"/>
</dbReference>
<evidence type="ECO:0000256" key="4">
    <source>
        <dbReference type="ARBA" id="ARBA00022840"/>
    </source>
</evidence>
<dbReference type="PANTHER" id="PTHR42734">
    <property type="entry name" value="METAL TRANSPORT SYSTEM ATP-BINDING PROTEIN TM_0124-RELATED"/>
    <property type="match status" value="1"/>
</dbReference>
<dbReference type="SMART" id="SM00382">
    <property type="entry name" value="AAA"/>
    <property type="match status" value="1"/>
</dbReference>
<protein>
    <submittedName>
        <fullName evidence="6">Putative metal transport system ATP-binding protein TP_0035</fullName>
    </submittedName>
</protein>
<comment type="similarity">
    <text evidence="1">Belongs to the ABC transporter superfamily.</text>
</comment>
<dbReference type="InterPro" id="IPR050153">
    <property type="entry name" value="Metal_Ion_Import_ABC"/>
</dbReference>
<accession>A0A078KQ31</accession>
<dbReference type="InterPro" id="IPR003439">
    <property type="entry name" value="ABC_transporter-like_ATP-bd"/>
</dbReference>
<evidence type="ECO:0000256" key="1">
    <source>
        <dbReference type="ARBA" id="ARBA00005417"/>
    </source>
</evidence>
<dbReference type="SUPFAM" id="SSF52540">
    <property type="entry name" value="P-loop containing nucleoside triphosphate hydrolases"/>
    <property type="match status" value="1"/>
</dbReference>
<keyword evidence="7" id="KW-1185">Reference proteome</keyword>
<sequence length="219" mass="24077">MIKINNLSYSYNGAPPFLLNGLSLEIKRGEYVSILGDNGSGKSTLVKLILGLLKPVGGSIENNAKRTGYVAQKSDWFNPQFPITVREVMNCARAVLKVKDKNATHKILCRVQMEDYENALIGTLSGGQLQKILIARALLGDPDLLVLDEPSTGIDLKSQREIYALIKKLNREDGITVVSVEHNLEAAVKNSTIIYHISNGHAHVCSPETYAEEFLNGEK</sequence>
<gene>
    <name evidence="6" type="ORF">CCDG5_1419</name>
</gene>
<dbReference type="PATRIC" id="fig|29343.3.peg.1497"/>
<evidence type="ECO:0000256" key="3">
    <source>
        <dbReference type="ARBA" id="ARBA00022741"/>
    </source>
</evidence>
<dbReference type="Pfam" id="PF00005">
    <property type="entry name" value="ABC_tran"/>
    <property type="match status" value="1"/>
</dbReference>
<dbReference type="AlphaFoldDB" id="A0A078KQ31"/>
<proteinExistence type="inferred from homology"/>
<keyword evidence="2" id="KW-0813">Transport</keyword>
<organism evidence="6 7">
    <name type="scientific">[Clostridium] cellulosi</name>
    <dbReference type="NCBI Taxonomy" id="29343"/>
    <lineage>
        <taxon>Bacteria</taxon>
        <taxon>Bacillati</taxon>
        <taxon>Bacillota</taxon>
        <taxon>Clostridia</taxon>
        <taxon>Eubacteriales</taxon>
        <taxon>Oscillospiraceae</taxon>
        <taxon>Oscillospiraceae incertae sedis</taxon>
    </lineage>
</organism>
<name>A0A078KQ31_9FIRM</name>
<evidence type="ECO:0000256" key="2">
    <source>
        <dbReference type="ARBA" id="ARBA00022448"/>
    </source>
</evidence>
<dbReference type="PROSITE" id="PS50893">
    <property type="entry name" value="ABC_TRANSPORTER_2"/>
    <property type="match status" value="1"/>
</dbReference>
<dbReference type="GO" id="GO:0005524">
    <property type="term" value="F:ATP binding"/>
    <property type="evidence" value="ECO:0007669"/>
    <property type="project" value="UniProtKB-KW"/>
</dbReference>
<dbReference type="EMBL" id="LM995447">
    <property type="protein sequence ID" value="CDZ24533.1"/>
    <property type="molecule type" value="Genomic_DNA"/>
</dbReference>
<dbReference type="Gene3D" id="3.40.50.300">
    <property type="entry name" value="P-loop containing nucleotide triphosphate hydrolases"/>
    <property type="match status" value="1"/>
</dbReference>
<reference evidence="7" key="1">
    <citation type="submission" date="2014-07" db="EMBL/GenBank/DDBJ databases">
        <authorList>
            <person name="Wibberg D."/>
        </authorList>
    </citation>
    <scope>NUCLEOTIDE SEQUENCE [LARGE SCALE GENOMIC DNA]</scope>
    <source>
        <strain evidence="7">DG5</strain>
    </source>
</reference>
<dbReference type="HOGENOM" id="CLU_000604_1_11_9"/>
<dbReference type="PROSITE" id="PS00211">
    <property type="entry name" value="ABC_TRANSPORTER_1"/>
    <property type="match status" value="1"/>
</dbReference>
<dbReference type="InterPro" id="IPR027417">
    <property type="entry name" value="P-loop_NTPase"/>
</dbReference>
<dbReference type="OrthoDB" id="9806726at2"/>
<keyword evidence="4 6" id="KW-0067">ATP-binding</keyword>